<dbReference type="Pfam" id="PF00041">
    <property type="entry name" value="fn3"/>
    <property type="match status" value="2"/>
</dbReference>
<feature type="domain" description="Fibronectin type-III" evidence="11">
    <location>
        <begin position="1"/>
        <end position="91"/>
    </location>
</feature>
<dbReference type="InterPro" id="IPR016130">
    <property type="entry name" value="Tyr_Pase_AS"/>
</dbReference>
<keyword evidence="3" id="KW-0732">Signal</keyword>
<dbReference type="InterPro" id="IPR013783">
    <property type="entry name" value="Ig-like_fold"/>
</dbReference>
<sequence>MASTNETLLFGWRRPTHDNGAEISHYVVQLSQQQKLVSNETLPVLPSERQNYIFIFVGLEPGECYAFQVQPCSQIGCGSWSDELDATTSDGMADPPENIEMRCFHDNTQNINYVVVTWDSPKNVRGSVQAYNVTLEGEARYRNASGQVVTDTFQEFNEVQKENKVFKSTVRPNTNYTVKICTVNKAGCGHLSTLTEKAKCVSPPSVPSSMPEFKLNAMEGHEKCRQLTLKLQKVSERNGFIRCYRVIVIKLAKGETISILPRNPHEVNLTSYEGVHQNGAGGGAYLAEAFDNDNFESEVILGDGEFSLCDPRSGPPFRIRRSTEEEVEEEERTLRVYDGSLDPDTNYSGFVEVQVWGPDGQILAKQSEYFKPVQTSKCSLSSSGSSAGTAPPVRPTDSPMTFLFGVICGTILVVLVLILVICLIRRRNSCPYDGDDGEHLGLTALLRRTVHRSSHLARGSHLSKLPYFGPIAAEELPAVYAEKHLDTDLLFRSEFEALPDVFRDRTTTASDCIDNVCKNRYPEVKAYDQTRIRLSSDLDIPGSDYINANFVEGYREKKLYICAQAPLKNTVCDFWRMVWQQGVSVIVMLTGLEENGEEKCAQYWSDSKSLEVSYFSVTLISFKKCSDYILRTLLLKCSKNEEVCQREVLHFHFLMWSDFLSPGQPSWLLRFIKRVNEHYTGDRGPLLVHCSEGVGRTGTYVAIDSLIEQLDAEGIVDIFSFVTHLRYHRNHLIRTLEEYMFVYRALMEHAQFGDTELELHHLRDHYELLKGKVRDNCRTGLEVEFEGYYRSLSFIITQDPLPQTIWDFWRMVKEQHITTLVMLSELGPDLNKCPQYWPDENEEEIYETVKVKLKSSSQTSHYILRQFVVTDLEDEQKHMLSQFQLINWSSCGGGVPENLSSLIVAIEHVQQYHNSQLSTGPITVHCSGGGDRSGIYVALSDLIEQARCDERVDVFQTTKYARAQRHCLLQTLEQYDFLYRGLIHYVERYNLCNLGDTQL</sequence>
<dbReference type="Gene3D" id="2.60.40.10">
    <property type="entry name" value="Immunoglobulins"/>
    <property type="match status" value="2"/>
</dbReference>
<dbReference type="Proteomes" id="UP000887116">
    <property type="component" value="Unassembled WGS sequence"/>
</dbReference>
<evidence type="ECO:0000256" key="8">
    <source>
        <dbReference type="SAM" id="Phobius"/>
    </source>
</evidence>
<dbReference type="PANTHER" id="PTHR19134">
    <property type="entry name" value="RECEPTOR-TYPE TYROSINE-PROTEIN PHOSPHATASE"/>
    <property type="match status" value="1"/>
</dbReference>
<comment type="catalytic activity">
    <reaction evidence="7">
        <text>O-phospho-L-tyrosyl-[protein] + H2O = L-tyrosyl-[protein] + phosphate</text>
        <dbReference type="Rhea" id="RHEA:10684"/>
        <dbReference type="Rhea" id="RHEA-COMP:10136"/>
        <dbReference type="Rhea" id="RHEA-COMP:20101"/>
        <dbReference type="ChEBI" id="CHEBI:15377"/>
        <dbReference type="ChEBI" id="CHEBI:43474"/>
        <dbReference type="ChEBI" id="CHEBI:46858"/>
        <dbReference type="ChEBI" id="CHEBI:61978"/>
        <dbReference type="EC" id="3.1.3.48"/>
    </reaction>
</comment>
<feature type="transmembrane region" description="Helical" evidence="8">
    <location>
        <begin position="402"/>
        <end position="424"/>
    </location>
</feature>
<feature type="domain" description="Tyrosine specific protein phosphatases" evidence="10">
    <location>
        <begin position="669"/>
        <end position="740"/>
    </location>
</feature>
<dbReference type="GO" id="GO:0016020">
    <property type="term" value="C:membrane"/>
    <property type="evidence" value="ECO:0007669"/>
    <property type="project" value="UniProtKB-SubCell"/>
</dbReference>
<evidence type="ECO:0000256" key="4">
    <source>
        <dbReference type="ARBA" id="ARBA00022801"/>
    </source>
</evidence>
<comment type="caution">
    <text evidence="12">The sequence shown here is derived from an EMBL/GenBank/DDBJ whole genome shotgun (WGS) entry which is preliminary data.</text>
</comment>
<keyword evidence="8" id="KW-1133">Transmembrane helix</keyword>
<accession>A0A8X6GUR3</accession>
<keyword evidence="6 8" id="KW-0472">Membrane</keyword>
<feature type="domain" description="Tyrosine-protein phosphatase" evidence="9">
    <location>
        <begin position="491"/>
        <end position="749"/>
    </location>
</feature>
<dbReference type="InterPro" id="IPR000242">
    <property type="entry name" value="PTP_cat"/>
</dbReference>
<evidence type="ECO:0000256" key="5">
    <source>
        <dbReference type="ARBA" id="ARBA00022912"/>
    </source>
</evidence>
<dbReference type="SUPFAM" id="SSF49265">
    <property type="entry name" value="Fibronectin type III"/>
    <property type="match status" value="1"/>
</dbReference>
<dbReference type="InterPro" id="IPR003961">
    <property type="entry name" value="FN3_dom"/>
</dbReference>
<keyword evidence="5" id="KW-0904">Protein phosphatase</keyword>
<dbReference type="PROSITE" id="PS50055">
    <property type="entry name" value="TYR_PHOSPHATASE_PTP"/>
    <property type="match status" value="2"/>
</dbReference>
<dbReference type="FunFam" id="3.90.190.10:FF:000102">
    <property type="entry name" value="Receptor-type tyrosine-protein phosphatase"/>
    <property type="match status" value="1"/>
</dbReference>
<evidence type="ECO:0000313" key="13">
    <source>
        <dbReference type="Proteomes" id="UP000887116"/>
    </source>
</evidence>
<dbReference type="CDD" id="cd00063">
    <property type="entry name" value="FN3"/>
    <property type="match status" value="2"/>
</dbReference>
<dbReference type="EC" id="3.1.3.48" evidence="2"/>
<dbReference type="AlphaFoldDB" id="A0A8X6GUR3"/>
<name>A0A8X6GUR3_TRICU</name>
<gene>
    <name evidence="12" type="primary">Ptp69D</name>
    <name evidence="12" type="ORF">TNCT_257461</name>
</gene>
<feature type="domain" description="Tyrosine specific protein phosphatases" evidence="10">
    <location>
        <begin position="900"/>
        <end position="976"/>
    </location>
</feature>
<dbReference type="InterPro" id="IPR036116">
    <property type="entry name" value="FN3_sf"/>
</dbReference>
<evidence type="ECO:0000256" key="3">
    <source>
        <dbReference type="ARBA" id="ARBA00022729"/>
    </source>
</evidence>
<evidence type="ECO:0000259" key="9">
    <source>
        <dbReference type="PROSITE" id="PS50055"/>
    </source>
</evidence>
<dbReference type="SUPFAM" id="SSF52799">
    <property type="entry name" value="(Phosphotyrosine protein) phosphatases II"/>
    <property type="match status" value="2"/>
</dbReference>
<dbReference type="PROSITE" id="PS50853">
    <property type="entry name" value="FN3"/>
    <property type="match status" value="2"/>
</dbReference>
<keyword evidence="4" id="KW-0378">Hydrolase</keyword>
<dbReference type="Pfam" id="PF00102">
    <property type="entry name" value="Y_phosphatase"/>
    <property type="match status" value="2"/>
</dbReference>
<proteinExistence type="predicted"/>
<organism evidence="12 13">
    <name type="scientific">Trichonephila clavata</name>
    <name type="common">Joro spider</name>
    <name type="synonym">Nephila clavata</name>
    <dbReference type="NCBI Taxonomy" id="2740835"/>
    <lineage>
        <taxon>Eukaryota</taxon>
        <taxon>Metazoa</taxon>
        <taxon>Ecdysozoa</taxon>
        <taxon>Arthropoda</taxon>
        <taxon>Chelicerata</taxon>
        <taxon>Arachnida</taxon>
        <taxon>Araneae</taxon>
        <taxon>Araneomorphae</taxon>
        <taxon>Entelegynae</taxon>
        <taxon>Araneoidea</taxon>
        <taxon>Nephilidae</taxon>
        <taxon>Trichonephila</taxon>
    </lineage>
</organism>
<evidence type="ECO:0000313" key="12">
    <source>
        <dbReference type="EMBL" id="GFR11552.1"/>
    </source>
</evidence>
<dbReference type="InterPro" id="IPR050348">
    <property type="entry name" value="Protein-Tyr_Phosphatase"/>
</dbReference>
<dbReference type="PANTHER" id="PTHR19134:SF495">
    <property type="entry name" value="TYROSINE-PROTEIN PHOSPHATASE 69D"/>
    <property type="match status" value="1"/>
</dbReference>
<feature type="domain" description="Tyrosine-protein phosphatase" evidence="9">
    <location>
        <begin position="776"/>
        <end position="985"/>
    </location>
</feature>
<comment type="subcellular location">
    <subcellularLocation>
        <location evidence="1">Membrane</location>
        <topology evidence="1">Single-pass membrane protein</topology>
    </subcellularLocation>
</comment>
<dbReference type="GO" id="GO:0048666">
    <property type="term" value="P:neuron development"/>
    <property type="evidence" value="ECO:0007669"/>
    <property type="project" value="UniProtKB-ARBA"/>
</dbReference>
<dbReference type="Gene3D" id="3.90.190.10">
    <property type="entry name" value="Protein tyrosine phosphatase superfamily"/>
    <property type="match status" value="2"/>
</dbReference>
<dbReference type="PROSITE" id="PS50056">
    <property type="entry name" value="TYR_PHOSPHATASE_2"/>
    <property type="match status" value="2"/>
</dbReference>
<evidence type="ECO:0000256" key="1">
    <source>
        <dbReference type="ARBA" id="ARBA00004167"/>
    </source>
</evidence>
<evidence type="ECO:0000259" key="11">
    <source>
        <dbReference type="PROSITE" id="PS50853"/>
    </source>
</evidence>
<dbReference type="SMART" id="SM00194">
    <property type="entry name" value="PTPc"/>
    <property type="match status" value="2"/>
</dbReference>
<evidence type="ECO:0000256" key="7">
    <source>
        <dbReference type="ARBA" id="ARBA00051722"/>
    </source>
</evidence>
<keyword evidence="8" id="KW-0812">Transmembrane</keyword>
<dbReference type="InterPro" id="IPR003595">
    <property type="entry name" value="Tyr_Pase_cat"/>
</dbReference>
<dbReference type="CDD" id="cd00047">
    <property type="entry name" value="PTPc"/>
    <property type="match status" value="2"/>
</dbReference>
<dbReference type="SMART" id="SM00404">
    <property type="entry name" value="PTPc_motif"/>
    <property type="match status" value="2"/>
</dbReference>
<feature type="domain" description="Fibronectin type-III" evidence="11">
    <location>
        <begin position="95"/>
        <end position="204"/>
    </location>
</feature>
<dbReference type="PRINTS" id="PR00700">
    <property type="entry name" value="PRTYPHPHTASE"/>
</dbReference>
<dbReference type="OrthoDB" id="6058203at2759"/>
<keyword evidence="13" id="KW-1185">Reference proteome</keyword>
<reference evidence="12" key="1">
    <citation type="submission" date="2020-07" db="EMBL/GenBank/DDBJ databases">
        <title>Multicomponent nature underlies the extraordinary mechanical properties of spider dragline silk.</title>
        <authorList>
            <person name="Kono N."/>
            <person name="Nakamura H."/>
            <person name="Mori M."/>
            <person name="Yoshida Y."/>
            <person name="Ohtoshi R."/>
            <person name="Malay A.D."/>
            <person name="Moran D.A.P."/>
            <person name="Tomita M."/>
            <person name="Numata K."/>
            <person name="Arakawa K."/>
        </authorList>
    </citation>
    <scope>NUCLEOTIDE SEQUENCE</scope>
</reference>
<dbReference type="EMBL" id="BMAO01036561">
    <property type="protein sequence ID" value="GFR11552.1"/>
    <property type="molecule type" value="Genomic_DNA"/>
</dbReference>
<evidence type="ECO:0000256" key="6">
    <source>
        <dbReference type="ARBA" id="ARBA00023136"/>
    </source>
</evidence>
<protein>
    <recommendedName>
        <fullName evidence="2">protein-tyrosine-phosphatase</fullName>
        <ecNumber evidence="2">3.1.3.48</ecNumber>
    </recommendedName>
</protein>
<evidence type="ECO:0000259" key="10">
    <source>
        <dbReference type="PROSITE" id="PS50056"/>
    </source>
</evidence>
<evidence type="ECO:0000256" key="2">
    <source>
        <dbReference type="ARBA" id="ARBA00013064"/>
    </source>
</evidence>
<dbReference type="InterPro" id="IPR000387">
    <property type="entry name" value="Tyr_Pase_dom"/>
</dbReference>
<dbReference type="InterPro" id="IPR029021">
    <property type="entry name" value="Prot-tyrosine_phosphatase-like"/>
</dbReference>
<dbReference type="GO" id="GO:0004725">
    <property type="term" value="F:protein tyrosine phosphatase activity"/>
    <property type="evidence" value="ECO:0007669"/>
    <property type="project" value="UniProtKB-EC"/>
</dbReference>
<dbReference type="PROSITE" id="PS00383">
    <property type="entry name" value="TYR_PHOSPHATASE_1"/>
    <property type="match status" value="2"/>
</dbReference>